<feature type="region of interest" description="Disordered" evidence="10">
    <location>
        <begin position="424"/>
        <end position="457"/>
    </location>
</feature>
<dbReference type="GO" id="GO:0061630">
    <property type="term" value="F:ubiquitin protein ligase activity"/>
    <property type="evidence" value="ECO:0007669"/>
    <property type="project" value="UniProtKB-EC"/>
</dbReference>
<evidence type="ECO:0000256" key="8">
    <source>
        <dbReference type="ARBA" id="ARBA00022989"/>
    </source>
</evidence>
<dbReference type="GO" id="GO:0005789">
    <property type="term" value="C:endoplasmic reticulum membrane"/>
    <property type="evidence" value="ECO:0007669"/>
    <property type="project" value="TreeGrafter"/>
</dbReference>
<dbReference type="EMBL" id="LR727028">
    <property type="protein sequence ID" value="VWO98567.1"/>
    <property type="molecule type" value="Genomic_DNA"/>
</dbReference>
<feature type="compositionally biased region" description="Basic residues" evidence="10">
    <location>
        <begin position="377"/>
        <end position="386"/>
    </location>
</feature>
<evidence type="ECO:0000256" key="2">
    <source>
        <dbReference type="ARBA" id="ARBA00004141"/>
    </source>
</evidence>
<name>A0A5K1K075_9APHY</name>
<keyword evidence="5" id="KW-0808">Transferase</keyword>
<feature type="compositionally biased region" description="Basic and acidic residues" evidence="10">
    <location>
        <begin position="595"/>
        <end position="606"/>
    </location>
</feature>
<keyword evidence="6" id="KW-0812">Transmembrane</keyword>
<feature type="compositionally biased region" description="Pro residues" evidence="10">
    <location>
        <begin position="297"/>
        <end position="308"/>
    </location>
</feature>
<sequence>MTARPQPKCCRRLAGSDPSTILPRVLHLPPSSYQDFGNDSTSLFLCFSRKPLKAANLMQEEQGEQAPPQNPDNPCFTLANVPGPSGTSTRTEWLAHSKKKTCDVCKHPYSFTKVLPSNRFRNFVRSPRSSSGDRVACSTALVDDMDLEDVLCVGQFCVSTSSPIPLTLIHAPVSAWWISAVKRDAPDVDFYPATVLNNPAVNATSTNTTDAQPSGSPSLFSHPLYRAISSDIFSGQIIASIIVLTFVAIFLLREWITQNARPGVFEDGDAGVEPGADALPAFPELPPPQRPVHLAPPALPRPPSPPPIVAELVHERAIPIRDDRFVPRDDVPFQARTKKPRTRGDVHASEDSQEAGPSHVGKGKQRAHTTAREGRRSLRRRRIGRRTRMFDGDESFDESMGLHDDKNFRRLRYVAHRAGDFDDELRRRNGSSSMSEPEKWPPERNHKRPRDPNRLPAFSEFTFTYPSRPLPTGMGVLPRRQVYPFARSLSRRDLDSDDDSDERERTPTRPSTPILGASPSGSYDLIDAEDFEAPTSPVQASPSAAGLRRPRLPFMTLPPSPDPSISGEVVQGATPLASPSLATYRAPEELDADGGGDRDYFPHDYDPDAPLPPLLDLGPTKEEHAQYFRDPSEDDTDFDTDEEEARARVHQGVGAQGVRAQEMAEMADEELDVDDEGDVDMDDLQWTDDDPLHEDDDERRGGGRSGRRADQRGVPWTVPWR</sequence>
<evidence type="ECO:0000256" key="9">
    <source>
        <dbReference type="ARBA" id="ARBA00023136"/>
    </source>
</evidence>
<dbReference type="AlphaFoldDB" id="A0A5K1K075"/>
<evidence type="ECO:0000256" key="6">
    <source>
        <dbReference type="ARBA" id="ARBA00022692"/>
    </source>
</evidence>
<evidence type="ECO:0000256" key="5">
    <source>
        <dbReference type="ARBA" id="ARBA00022679"/>
    </source>
</evidence>
<evidence type="ECO:0000256" key="3">
    <source>
        <dbReference type="ARBA" id="ARBA00004906"/>
    </source>
</evidence>
<evidence type="ECO:0000256" key="10">
    <source>
        <dbReference type="SAM" id="MobiDB-lite"/>
    </source>
</evidence>
<comment type="pathway">
    <text evidence="3">Protein modification; protein ubiquitination.</text>
</comment>
<keyword evidence="8" id="KW-1133">Transmembrane helix</keyword>
<feature type="compositionally biased region" description="Basic and acidic residues" evidence="10">
    <location>
        <begin position="619"/>
        <end position="631"/>
    </location>
</feature>
<feature type="region of interest" description="Disordered" evidence="10">
    <location>
        <begin position="328"/>
        <end position="386"/>
    </location>
</feature>
<proteinExistence type="predicted"/>
<feature type="region of interest" description="Disordered" evidence="10">
    <location>
        <begin position="267"/>
        <end position="308"/>
    </location>
</feature>
<protein>
    <recommendedName>
        <fullName evidence="4">RING-type E3 ubiquitin transferase</fullName>
        <ecNumber evidence="4">2.3.2.27</ecNumber>
    </recommendedName>
</protein>
<feature type="compositionally biased region" description="Acidic residues" evidence="10">
    <location>
        <begin position="632"/>
        <end position="644"/>
    </location>
</feature>
<evidence type="ECO:0000256" key="7">
    <source>
        <dbReference type="ARBA" id="ARBA00022786"/>
    </source>
</evidence>
<comment type="catalytic activity">
    <reaction evidence="1">
        <text>S-ubiquitinyl-[E2 ubiquitin-conjugating enzyme]-L-cysteine + [acceptor protein]-L-lysine = [E2 ubiquitin-conjugating enzyme]-L-cysteine + N(6)-ubiquitinyl-[acceptor protein]-L-lysine.</text>
        <dbReference type="EC" id="2.3.2.27"/>
    </reaction>
</comment>
<feature type="compositionally biased region" description="Acidic residues" evidence="10">
    <location>
        <begin position="665"/>
        <end position="697"/>
    </location>
</feature>
<evidence type="ECO:0000256" key="4">
    <source>
        <dbReference type="ARBA" id="ARBA00012483"/>
    </source>
</evidence>
<reference evidence="11" key="1">
    <citation type="submission" date="2019-10" db="EMBL/GenBank/DDBJ databases">
        <authorList>
            <person name="Nor Muhammad N."/>
        </authorList>
    </citation>
    <scope>NUCLEOTIDE SEQUENCE</scope>
</reference>
<keyword evidence="9" id="KW-0472">Membrane</keyword>
<feature type="region of interest" description="Disordered" evidence="10">
    <location>
        <begin position="488"/>
        <end position="721"/>
    </location>
</feature>
<dbReference type="EC" id="2.3.2.27" evidence="4"/>
<accession>A0A5K1K075</accession>
<dbReference type="PANTHER" id="PTHR13145">
    <property type="entry name" value="SSM4 PROTEIN"/>
    <property type="match status" value="1"/>
</dbReference>
<evidence type="ECO:0000256" key="1">
    <source>
        <dbReference type="ARBA" id="ARBA00000900"/>
    </source>
</evidence>
<organism evidence="11">
    <name type="scientific">Ganoderma boninense</name>
    <dbReference type="NCBI Taxonomy" id="34458"/>
    <lineage>
        <taxon>Eukaryota</taxon>
        <taxon>Fungi</taxon>
        <taxon>Dikarya</taxon>
        <taxon>Basidiomycota</taxon>
        <taxon>Agaricomycotina</taxon>
        <taxon>Agaricomycetes</taxon>
        <taxon>Polyporales</taxon>
        <taxon>Polyporaceae</taxon>
        <taxon>Ganoderma</taxon>
    </lineage>
</organism>
<gene>
    <name evidence="11" type="primary">G4MUR7</name>
</gene>
<evidence type="ECO:0000313" key="11">
    <source>
        <dbReference type="EMBL" id="VWO98567.1"/>
    </source>
</evidence>
<dbReference type="GO" id="GO:0036503">
    <property type="term" value="P:ERAD pathway"/>
    <property type="evidence" value="ECO:0007669"/>
    <property type="project" value="TreeGrafter"/>
</dbReference>
<keyword evidence="7" id="KW-0833">Ubl conjugation pathway</keyword>
<comment type="subcellular location">
    <subcellularLocation>
        <location evidence="2">Membrane</location>
        <topology evidence="2">Multi-pass membrane protein</topology>
    </subcellularLocation>
</comment>
<dbReference type="PANTHER" id="PTHR13145:SF0">
    <property type="entry name" value="E3 UBIQUITIN-PROTEIN LIGASE MARCHF6"/>
    <property type="match status" value="1"/>
</dbReference>